<gene>
    <name evidence="1" type="ORF">CCAM_LOCUS6381</name>
</gene>
<protein>
    <submittedName>
        <fullName evidence="1">Uncharacterized protein</fullName>
    </submittedName>
</protein>
<sequence length="100" mass="10517">MAGNTEAAVGTTEAGAGTMEAAAGNMEVVAGTMEVAAGTMEAVAEEDTADTVTADTGAAGIRGRRLILRRRRSLNLTNNKSQLFDHPMQLYIRTTLGFDR</sequence>
<proteinExistence type="predicted"/>
<name>A0A484KJE8_9ASTE</name>
<dbReference type="Proteomes" id="UP000595140">
    <property type="component" value="Unassembled WGS sequence"/>
</dbReference>
<accession>A0A484KJE8</accession>
<evidence type="ECO:0000313" key="2">
    <source>
        <dbReference type="Proteomes" id="UP000595140"/>
    </source>
</evidence>
<keyword evidence="2" id="KW-1185">Reference proteome</keyword>
<reference evidence="1 2" key="1">
    <citation type="submission" date="2018-04" db="EMBL/GenBank/DDBJ databases">
        <authorList>
            <person name="Vogel A."/>
        </authorList>
    </citation>
    <scope>NUCLEOTIDE SEQUENCE [LARGE SCALE GENOMIC DNA]</scope>
</reference>
<dbReference type="AlphaFoldDB" id="A0A484KJE8"/>
<evidence type="ECO:0000313" key="1">
    <source>
        <dbReference type="EMBL" id="VFQ64605.1"/>
    </source>
</evidence>
<dbReference type="EMBL" id="OOIL02000416">
    <property type="protein sequence ID" value="VFQ64605.1"/>
    <property type="molecule type" value="Genomic_DNA"/>
</dbReference>
<organism evidence="1 2">
    <name type="scientific">Cuscuta campestris</name>
    <dbReference type="NCBI Taxonomy" id="132261"/>
    <lineage>
        <taxon>Eukaryota</taxon>
        <taxon>Viridiplantae</taxon>
        <taxon>Streptophyta</taxon>
        <taxon>Embryophyta</taxon>
        <taxon>Tracheophyta</taxon>
        <taxon>Spermatophyta</taxon>
        <taxon>Magnoliopsida</taxon>
        <taxon>eudicotyledons</taxon>
        <taxon>Gunneridae</taxon>
        <taxon>Pentapetalae</taxon>
        <taxon>asterids</taxon>
        <taxon>lamiids</taxon>
        <taxon>Solanales</taxon>
        <taxon>Convolvulaceae</taxon>
        <taxon>Cuscuteae</taxon>
        <taxon>Cuscuta</taxon>
        <taxon>Cuscuta subgen. Grammica</taxon>
        <taxon>Cuscuta sect. Cleistogrammica</taxon>
    </lineage>
</organism>